<dbReference type="PANTHER" id="PTHR10638">
    <property type="entry name" value="COPPER AMINE OXIDASE"/>
    <property type="match status" value="1"/>
</dbReference>
<keyword evidence="6 11" id="KW-0560">Oxidoreductase</keyword>
<comment type="cofactor">
    <cofactor evidence="1">
        <name>Cu cation</name>
        <dbReference type="ChEBI" id="CHEBI:23378"/>
    </cofactor>
</comment>
<dbReference type="GO" id="GO:0008131">
    <property type="term" value="F:primary methylamine oxidase activity"/>
    <property type="evidence" value="ECO:0007669"/>
    <property type="project" value="InterPro"/>
</dbReference>
<evidence type="ECO:0000256" key="1">
    <source>
        <dbReference type="ARBA" id="ARBA00001935"/>
    </source>
</evidence>
<evidence type="ECO:0000256" key="10">
    <source>
        <dbReference type="PIRSR" id="PIRSR600269-51"/>
    </source>
</evidence>
<evidence type="ECO:0000256" key="11">
    <source>
        <dbReference type="RuleBase" id="RU000672"/>
    </source>
</evidence>
<comment type="subunit">
    <text evidence="3">Homodimer.</text>
</comment>
<gene>
    <name evidence="14" type="ORF">BT63DRAFT_475624</name>
</gene>
<dbReference type="InterPro" id="IPR015798">
    <property type="entry name" value="Cu_amine_oxidase_C"/>
</dbReference>
<feature type="active site" description="Schiff-base intermediate with substrate; via topaquinone" evidence="9">
    <location>
        <position position="396"/>
    </location>
</feature>
<dbReference type="EC" id="1.4.3.-" evidence="11"/>
<dbReference type="SUPFAM" id="SSF54416">
    <property type="entry name" value="Amine oxidase N-terminal region"/>
    <property type="match status" value="2"/>
</dbReference>
<comment type="cofactor">
    <cofactor evidence="11">
        <name>Cu cation</name>
        <dbReference type="ChEBI" id="CHEBI:23378"/>
    </cofactor>
    <text evidence="11">Contains 1 topaquinone per subunit.</text>
</comment>
<evidence type="ECO:0000256" key="5">
    <source>
        <dbReference type="ARBA" id="ARBA00022772"/>
    </source>
</evidence>
<dbReference type="Gene3D" id="2.70.98.20">
    <property type="entry name" value="Copper amine oxidase, catalytic domain"/>
    <property type="match status" value="1"/>
</dbReference>
<protein>
    <recommendedName>
        <fullName evidence="11">Amine oxidase</fullName>
        <ecNumber evidence="11">1.4.3.-</ecNumber>
    </recommendedName>
</protein>
<accession>A0A6A6ULE3</accession>
<dbReference type="GO" id="GO:0005507">
    <property type="term" value="F:copper ion binding"/>
    <property type="evidence" value="ECO:0007669"/>
    <property type="project" value="InterPro"/>
</dbReference>
<evidence type="ECO:0000259" key="13">
    <source>
        <dbReference type="Pfam" id="PF02728"/>
    </source>
</evidence>
<dbReference type="PROSITE" id="PS01164">
    <property type="entry name" value="COPPER_AMINE_OXID_1"/>
    <property type="match status" value="1"/>
</dbReference>
<evidence type="ECO:0000256" key="7">
    <source>
        <dbReference type="ARBA" id="ARBA00023008"/>
    </source>
</evidence>
<dbReference type="PANTHER" id="PTHR10638:SF33">
    <property type="entry name" value="AMINE OXIDASE"/>
    <property type="match status" value="1"/>
</dbReference>
<keyword evidence="4 11" id="KW-0479">Metal-binding</keyword>
<dbReference type="SUPFAM" id="SSF49998">
    <property type="entry name" value="Amine oxidase catalytic domain"/>
    <property type="match status" value="1"/>
</dbReference>
<feature type="domain" description="Copper amine oxidase N3-terminal" evidence="13">
    <location>
        <begin position="108"/>
        <end position="199"/>
    </location>
</feature>
<evidence type="ECO:0000256" key="3">
    <source>
        <dbReference type="ARBA" id="ARBA00011738"/>
    </source>
</evidence>
<sequence>MSNPKFHPLDALNGVDISSASALVKQRYGSVPLRFKDAEVVEPPKAELIPFLEAERKGLDGSALPAAPPRIISLTFHPQDTKVFAEAIVNVDSKEILSIKQLGDIQGPIDMDEYKDVEMACLKHPTVLAEVEKMKLPTGTKIICEPWIYGTDDANEKRRLVQCYMYVATSDHPESNFYSLPCTFAPVFDLQSLECVRIDHLPTGKDHSTQEVQPWKAVEPVEYAEDLIKEPIRSDLKPLIVTQPKGASFTVEGERIKWQKWDFRLSYNWREGPVLNNILYDNRSTFHRISLSEMTVPYADPRAPYHRKQAFDLGDFGIGLTANELTLGCDCLGHIKYLDAFRVNAHGEPVKMQNVMCIHEQDAGIGWKHTNHRNGIATVVRNRQLVIQTICTLANYEYIVAYIFDQAGSIHMELRATGILSTTPIVPGLDNPWSTTVAPGVAAPYHQHIFCLRIDPAIDGRQNTVVYEDSLPMPVDDMNPYKVGYMTKQTRISHSQGFSDSLESGRVVKIENPNIRNTISMHPVSYKLHAHRSQMLLMHPDSINTQRAGFATKPFWVTKFSEGELYAAGRWTNQSHASTGVDEWVKRNDSTENEDIVLWHTFGLTHNPRPEDFPVMPAEIITVSLKPSSFFNLNPANDVARSSQQQNKSVLHEDRSVIVVNGNGRANAECCS</sequence>
<evidence type="ECO:0000256" key="8">
    <source>
        <dbReference type="ARBA" id="ARBA00023157"/>
    </source>
</evidence>
<evidence type="ECO:0000256" key="9">
    <source>
        <dbReference type="PIRSR" id="PIRSR600269-50"/>
    </source>
</evidence>
<name>A0A6A6ULE3_9PEZI</name>
<dbReference type="Proteomes" id="UP000799302">
    <property type="component" value="Unassembled WGS sequence"/>
</dbReference>
<dbReference type="GO" id="GO:0048038">
    <property type="term" value="F:quinone binding"/>
    <property type="evidence" value="ECO:0007669"/>
    <property type="project" value="InterPro"/>
</dbReference>
<comment type="PTM">
    <text evidence="10 11">Topaquinone (TPQ) is generated by copper-dependent autoxidation of a specific tyrosyl residue.</text>
</comment>
<feature type="modified residue" description="2',4',5'-topaquinone" evidence="10">
    <location>
        <position position="396"/>
    </location>
</feature>
<organism evidence="14 15">
    <name type="scientific">Microthyrium microscopicum</name>
    <dbReference type="NCBI Taxonomy" id="703497"/>
    <lineage>
        <taxon>Eukaryota</taxon>
        <taxon>Fungi</taxon>
        <taxon>Dikarya</taxon>
        <taxon>Ascomycota</taxon>
        <taxon>Pezizomycotina</taxon>
        <taxon>Dothideomycetes</taxon>
        <taxon>Dothideomycetes incertae sedis</taxon>
        <taxon>Microthyriales</taxon>
        <taxon>Microthyriaceae</taxon>
        <taxon>Microthyrium</taxon>
    </lineage>
</organism>
<evidence type="ECO:0000259" key="12">
    <source>
        <dbReference type="Pfam" id="PF01179"/>
    </source>
</evidence>
<dbReference type="InterPro" id="IPR049948">
    <property type="entry name" value="Cu_Am_ox_TPQ-bd"/>
</dbReference>
<dbReference type="Gene3D" id="3.10.450.40">
    <property type="match status" value="2"/>
</dbReference>
<dbReference type="InterPro" id="IPR015802">
    <property type="entry name" value="Cu_amine_oxidase_N3"/>
</dbReference>
<dbReference type="EMBL" id="MU004231">
    <property type="protein sequence ID" value="KAF2673059.1"/>
    <property type="molecule type" value="Genomic_DNA"/>
</dbReference>
<feature type="domain" description="Copper amine oxidase catalytic" evidence="12">
    <location>
        <begin position="240"/>
        <end position="636"/>
    </location>
</feature>
<dbReference type="FunFam" id="2.70.98.20:FF:000001">
    <property type="entry name" value="Amine oxidase"/>
    <property type="match status" value="1"/>
</dbReference>
<keyword evidence="7 11" id="KW-0186">Copper</keyword>
<proteinExistence type="inferred from homology"/>
<reference evidence="14" key="1">
    <citation type="journal article" date="2020" name="Stud. Mycol.">
        <title>101 Dothideomycetes genomes: a test case for predicting lifestyles and emergence of pathogens.</title>
        <authorList>
            <person name="Haridas S."/>
            <person name="Albert R."/>
            <person name="Binder M."/>
            <person name="Bloem J."/>
            <person name="Labutti K."/>
            <person name="Salamov A."/>
            <person name="Andreopoulos B."/>
            <person name="Baker S."/>
            <person name="Barry K."/>
            <person name="Bills G."/>
            <person name="Bluhm B."/>
            <person name="Cannon C."/>
            <person name="Castanera R."/>
            <person name="Culley D."/>
            <person name="Daum C."/>
            <person name="Ezra D."/>
            <person name="Gonzalez J."/>
            <person name="Henrissat B."/>
            <person name="Kuo A."/>
            <person name="Liang C."/>
            <person name="Lipzen A."/>
            <person name="Lutzoni F."/>
            <person name="Magnuson J."/>
            <person name="Mondo S."/>
            <person name="Nolan M."/>
            <person name="Ohm R."/>
            <person name="Pangilinan J."/>
            <person name="Park H.-J."/>
            <person name="Ramirez L."/>
            <person name="Alfaro M."/>
            <person name="Sun H."/>
            <person name="Tritt A."/>
            <person name="Yoshinaga Y."/>
            <person name="Zwiers L.-H."/>
            <person name="Turgeon B."/>
            <person name="Goodwin S."/>
            <person name="Spatafora J."/>
            <person name="Crous P."/>
            <person name="Grigoriev I."/>
        </authorList>
    </citation>
    <scope>NUCLEOTIDE SEQUENCE</scope>
    <source>
        <strain evidence="14">CBS 115976</strain>
    </source>
</reference>
<dbReference type="InterPro" id="IPR036460">
    <property type="entry name" value="Cu_amine_oxidase_C_sf"/>
</dbReference>
<feature type="active site" description="Proton acceptor" evidence="9">
    <location>
        <position position="312"/>
    </location>
</feature>
<comment type="similarity">
    <text evidence="2 11">Belongs to the copper/topaquinone oxidase family.</text>
</comment>
<evidence type="ECO:0000256" key="6">
    <source>
        <dbReference type="ARBA" id="ARBA00023002"/>
    </source>
</evidence>
<keyword evidence="5 9" id="KW-0801">TPQ</keyword>
<evidence type="ECO:0000313" key="14">
    <source>
        <dbReference type="EMBL" id="KAF2673059.1"/>
    </source>
</evidence>
<evidence type="ECO:0000256" key="2">
    <source>
        <dbReference type="ARBA" id="ARBA00007983"/>
    </source>
</evidence>
<dbReference type="InterPro" id="IPR016182">
    <property type="entry name" value="Cu_amine_oxidase_N-reg"/>
</dbReference>
<dbReference type="OrthoDB" id="5379943at2759"/>
<dbReference type="Pfam" id="PF02728">
    <property type="entry name" value="Cu_amine_oxidN3"/>
    <property type="match status" value="1"/>
</dbReference>
<dbReference type="InterPro" id="IPR000269">
    <property type="entry name" value="Cu_amine_oxidase"/>
</dbReference>
<keyword evidence="8" id="KW-1015">Disulfide bond</keyword>
<dbReference type="GO" id="GO:0009308">
    <property type="term" value="P:amine metabolic process"/>
    <property type="evidence" value="ECO:0007669"/>
    <property type="project" value="UniProtKB-UniRule"/>
</dbReference>
<evidence type="ECO:0000256" key="4">
    <source>
        <dbReference type="ARBA" id="ARBA00022723"/>
    </source>
</evidence>
<dbReference type="Pfam" id="PF01179">
    <property type="entry name" value="Cu_amine_oxid"/>
    <property type="match status" value="1"/>
</dbReference>
<keyword evidence="15" id="KW-1185">Reference proteome</keyword>
<dbReference type="AlphaFoldDB" id="A0A6A6ULE3"/>
<evidence type="ECO:0000313" key="15">
    <source>
        <dbReference type="Proteomes" id="UP000799302"/>
    </source>
</evidence>